<feature type="compositionally biased region" description="Polar residues" evidence="10">
    <location>
        <begin position="65"/>
        <end position="81"/>
    </location>
</feature>
<dbReference type="GO" id="GO:0015031">
    <property type="term" value="P:protein transport"/>
    <property type="evidence" value="ECO:0007669"/>
    <property type="project" value="UniProtKB-KW"/>
</dbReference>
<evidence type="ECO:0000256" key="10">
    <source>
        <dbReference type="SAM" id="MobiDB-lite"/>
    </source>
</evidence>
<keyword evidence="9" id="KW-0472">Membrane</keyword>
<protein>
    <submittedName>
        <fullName evidence="12">Protein TonB</fullName>
    </submittedName>
</protein>
<comment type="subcellular location">
    <subcellularLocation>
        <location evidence="1">Cell inner membrane</location>
        <topology evidence="1">Single-pass membrane protein</topology>
        <orientation evidence="1">Periplasmic side</orientation>
    </subcellularLocation>
</comment>
<feature type="compositionally biased region" description="Low complexity" evidence="10">
    <location>
        <begin position="96"/>
        <end position="108"/>
    </location>
</feature>
<keyword evidence="6" id="KW-0812">Transmembrane</keyword>
<keyword evidence="3" id="KW-0813">Transport</keyword>
<evidence type="ECO:0000256" key="2">
    <source>
        <dbReference type="ARBA" id="ARBA00006555"/>
    </source>
</evidence>
<keyword evidence="5" id="KW-0997">Cell inner membrane</keyword>
<dbReference type="GO" id="GO:0005886">
    <property type="term" value="C:plasma membrane"/>
    <property type="evidence" value="ECO:0007669"/>
    <property type="project" value="UniProtKB-SubCell"/>
</dbReference>
<dbReference type="SUPFAM" id="SSF74653">
    <property type="entry name" value="TolA/TonB C-terminal domain"/>
    <property type="match status" value="1"/>
</dbReference>
<comment type="caution">
    <text evidence="12">The sequence shown here is derived from an EMBL/GenBank/DDBJ whole genome shotgun (WGS) entry which is preliminary data.</text>
</comment>
<dbReference type="Proteomes" id="UP000569092">
    <property type="component" value="Unassembled WGS sequence"/>
</dbReference>
<feature type="region of interest" description="Disordered" evidence="10">
    <location>
        <begin position="56"/>
        <end position="117"/>
    </location>
</feature>
<keyword evidence="7" id="KW-0653">Protein transport</keyword>
<evidence type="ECO:0000256" key="1">
    <source>
        <dbReference type="ARBA" id="ARBA00004383"/>
    </source>
</evidence>
<evidence type="ECO:0000256" key="7">
    <source>
        <dbReference type="ARBA" id="ARBA00022927"/>
    </source>
</evidence>
<evidence type="ECO:0000259" key="11">
    <source>
        <dbReference type="Pfam" id="PF03544"/>
    </source>
</evidence>
<dbReference type="NCBIfam" id="TIGR01352">
    <property type="entry name" value="tonB_Cterm"/>
    <property type="match status" value="1"/>
</dbReference>
<proteinExistence type="inferred from homology"/>
<organism evidence="12 13">
    <name type="scientific">Tunturiibacter lichenicola</name>
    <dbReference type="NCBI Taxonomy" id="2051959"/>
    <lineage>
        <taxon>Bacteria</taxon>
        <taxon>Pseudomonadati</taxon>
        <taxon>Acidobacteriota</taxon>
        <taxon>Terriglobia</taxon>
        <taxon>Terriglobales</taxon>
        <taxon>Acidobacteriaceae</taxon>
        <taxon>Tunturiibacter</taxon>
    </lineage>
</organism>
<comment type="similarity">
    <text evidence="2">Belongs to the TonB family.</text>
</comment>
<keyword evidence="4" id="KW-1003">Cell membrane</keyword>
<evidence type="ECO:0000313" key="13">
    <source>
        <dbReference type="Proteomes" id="UP000569092"/>
    </source>
</evidence>
<name>A0A7W8N7I5_9BACT</name>
<accession>A0A7W8N7I5</accession>
<reference evidence="12 13" key="1">
    <citation type="submission" date="2020-08" db="EMBL/GenBank/DDBJ databases">
        <title>Genomic Encyclopedia of Type Strains, Phase IV (KMG-V): Genome sequencing to study the core and pangenomes of soil and plant-associated prokaryotes.</title>
        <authorList>
            <person name="Whitman W."/>
        </authorList>
    </citation>
    <scope>NUCLEOTIDE SEQUENCE [LARGE SCALE GENOMIC DNA]</scope>
    <source>
        <strain evidence="12 13">M8US30</strain>
    </source>
</reference>
<dbReference type="InterPro" id="IPR006260">
    <property type="entry name" value="TonB/TolA_C"/>
</dbReference>
<dbReference type="Gene3D" id="3.30.1150.10">
    <property type="match status" value="1"/>
</dbReference>
<evidence type="ECO:0000256" key="6">
    <source>
        <dbReference type="ARBA" id="ARBA00022692"/>
    </source>
</evidence>
<dbReference type="EMBL" id="JACHDZ010000009">
    <property type="protein sequence ID" value="MBB5346085.1"/>
    <property type="molecule type" value="Genomic_DNA"/>
</dbReference>
<dbReference type="InterPro" id="IPR037682">
    <property type="entry name" value="TonB_C"/>
</dbReference>
<dbReference type="InterPro" id="IPR051045">
    <property type="entry name" value="TonB-dependent_transducer"/>
</dbReference>
<dbReference type="PANTHER" id="PTHR33446">
    <property type="entry name" value="PROTEIN TONB-RELATED"/>
    <property type="match status" value="1"/>
</dbReference>
<dbReference type="GO" id="GO:0055085">
    <property type="term" value="P:transmembrane transport"/>
    <property type="evidence" value="ECO:0007669"/>
    <property type="project" value="InterPro"/>
</dbReference>
<evidence type="ECO:0000256" key="8">
    <source>
        <dbReference type="ARBA" id="ARBA00022989"/>
    </source>
</evidence>
<keyword evidence="8" id="KW-1133">Transmembrane helix</keyword>
<evidence type="ECO:0000256" key="4">
    <source>
        <dbReference type="ARBA" id="ARBA00022475"/>
    </source>
</evidence>
<gene>
    <name evidence="12" type="ORF">HDF10_004095</name>
</gene>
<sequence>MDTIGKPVTSPSRTPNYALASSLLHLLLFAALIHQRASWIAPIRLPGSPHGTNLLLTYSPGKAPLQTSAPNPKTQPKQAQSAIPLPTPPTQKPKDTTASPNTSSPASTQPDSVAGADSLGSGNINIALVSYFPTPKPDLSALPRGTKGDVILDIVIDTTGKIADIKMTSGLGHGIDENVIATVQQWTFHPATKDGQPVASEQELHFHYEKA</sequence>
<dbReference type="Pfam" id="PF03544">
    <property type="entry name" value="TonB_C"/>
    <property type="match status" value="1"/>
</dbReference>
<evidence type="ECO:0000256" key="3">
    <source>
        <dbReference type="ARBA" id="ARBA00022448"/>
    </source>
</evidence>
<evidence type="ECO:0000256" key="9">
    <source>
        <dbReference type="ARBA" id="ARBA00023136"/>
    </source>
</evidence>
<feature type="domain" description="TonB C-terminal" evidence="11">
    <location>
        <begin position="141"/>
        <end position="208"/>
    </location>
</feature>
<evidence type="ECO:0000256" key="5">
    <source>
        <dbReference type="ARBA" id="ARBA00022519"/>
    </source>
</evidence>
<dbReference type="AlphaFoldDB" id="A0A7W8N7I5"/>
<evidence type="ECO:0000313" key="12">
    <source>
        <dbReference type="EMBL" id="MBB5346085.1"/>
    </source>
</evidence>